<reference evidence="1 2" key="1">
    <citation type="submission" date="2020-10" db="EMBL/GenBank/DDBJ databases">
        <title>Campylobacter and Helicobacter PacBio genomes.</title>
        <authorList>
            <person name="Lane C."/>
        </authorList>
    </citation>
    <scope>NUCLEOTIDE SEQUENCE [LARGE SCALE GENOMIC DNA]</scope>
    <source>
        <strain evidence="1 2">2016D-0077</strain>
    </source>
</reference>
<sequence>MEELSSEILASIDELKNSSDDLLVDKLYDTGFDAFCFVIEKPRALNFLKRLELSTKLRLTNRNKSICEYTDKKFGLKGIENLTGSIKHPYRKRYINFKRYGKSLTNTLIMIENSPELNELCRKRKKAYGSYVMIVFAGLYQPSRELLPATLRTLRAFLKRFNTWWVDIAKDIKADDESLKKEKFKDVLKNISKDDTIIQCGDSKNGITLYANNCIGDIKKVLIYDKFSKESIYHKQALLAPLKKWRRIEMRVNLKKRFSKVSKGEIDYYNTLLDDIALRYSWRVLWGTPTHTLDKQMAYFADGRRIFSSGVKLKEWVA</sequence>
<accession>A0A7M1LFC8</accession>
<protein>
    <submittedName>
        <fullName evidence="1">Uncharacterized protein</fullName>
    </submittedName>
</protein>
<dbReference type="OrthoDB" id="5320553at2"/>
<gene>
    <name evidence="1" type="ORF">IMC76_00285</name>
</gene>
<keyword evidence="2" id="KW-1185">Reference proteome</keyword>
<proteinExistence type="predicted"/>
<name>A0A7M1LFC8_9BACT</name>
<organism evidence="1 2">
    <name type="scientific">Campylobacter corcagiensis</name>
    <dbReference type="NCBI Taxonomy" id="1448857"/>
    <lineage>
        <taxon>Bacteria</taxon>
        <taxon>Pseudomonadati</taxon>
        <taxon>Campylobacterota</taxon>
        <taxon>Epsilonproteobacteria</taxon>
        <taxon>Campylobacterales</taxon>
        <taxon>Campylobacteraceae</taxon>
        <taxon>Campylobacter</taxon>
    </lineage>
</organism>
<evidence type="ECO:0000313" key="1">
    <source>
        <dbReference type="EMBL" id="QOQ87302.1"/>
    </source>
</evidence>
<dbReference type="EMBL" id="CP063078">
    <property type="protein sequence ID" value="QOQ87302.1"/>
    <property type="molecule type" value="Genomic_DNA"/>
</dbReference>
<dbReference type="Proteomes" id="UP000594749">
    <property type="component" value="Chromosome"/>
</dbReference>
<dbReference type="RefSeq" id="WP_025803867.1">
    <property type="nucleotide sequence ID" value="NZ_CP053842.1"/>
</dbReference>
<dbReference type="AlphaFoldDB" id="A0A7M1LFC8"/>
<evidence type="ECO:0000313" key="2">
    <source>
        <dbReference type="Proteomes" id="UP000594749"/>
    </source>
</evidence>